<dbReference type="AlphaFoldDB" id="A0A0U4BTI5"/>
<proteinExistence type="predicted"/>
<evidence type="ECO:0000313" key="2">
    <source>
        <dbReference type="Proteomes" id="UP000059542"/>
    </source>
</evidence>
<accession>A0A0U4BTI5</accession>
<sequence>MGLLSLLVFLMMSCESSKPAASSEFGSPNRIKGEAIAKPDSRQIVHFTDSTAEYKTSRSDLARAFIKQFGDGTVIDKVQVRKAPADADAPASYFLIGMGLRNGMFRAMALPLTGGGDNTYYLRPAAERYTITSVGCAACFFNFENGRIVGTTCSENSAGSHCDLKVETNNTLFAAR</sequence>
<dbReference type="EMBL" id="CP013909">
    <property type="protein sequence ID" value="ALW86954.1"/>
    <property type="molecule type" value="Genomic_DNA"/>
</dbReference>
<protein>
    <submittedName>
        <fullName evidence="1">Uncharacterized protein</fullName>
    </submittedName>
</protein>
<keyword evidence="2" id="KW-1185">Reference proteome</keyword>
<reference evidence="1 2" key="1">
    <citation type="submission" date="2015-12" db="EMBL/GenBank/DDBJ databases">
        <authorList>
            <person name="Shamseldin A."/>
            <person name="Moawad H."/>
            <person name="Abd El-Rahim W.M."/>
            <person name="Sadowsky M.J."/>
        </authorList>
    </citation>
    <scope>NUCLEOTIDE SEQUENCE [LARGE SCALE GENOMIC DNA]</scope>
    <source>
        <strain evidence="1 2">DG5B</strain>
    </source>
</reference>
<dbReference type="KEGG" id="hyg:AUC43_18840"/>
<organism evidence="1 2">
    <name type="scientific">Hymenobacter sedentarius</name>
    <dbReference type="NCBI Taxonomy" id="1411621"/>
    <lineage>
        <taxon>Bacteria</taxon>
        <taxon>Pseudomonadati</taxon>
        <taxon>Bacteroidota</taxon>
        <taxon>Cytophagia</taxon>
        <taxon>Cytophagales</taxon>
        <taxon>Hymenobacteraceae</taxon>
        <taxon>Hymenobacter</taxon>
    </lineage>
</organism>
<evidence type="ECO:0000313" key="1">
    <source>
        <dbReference type="EMBL" id="ALW86954.1"/>
    </source>
</evidence>
<dbReference type="Proteomes" id="UP000059542">
    <property type="component" value="Chromosome"/>
</dbReference>
<gene>
    <name evidence="1" type="ORF">AUC43_18840</name>
</gene>
<name>A0A0U4BTI5_9BACT</name>